<evidence type="ECO:0000313" key="1">
    <source>
        <dbReference type="EMBL" id="CAH1115481.1"/>
    </source>
</evidence>
<dbReference type="AlphaFoldDB" id="A0A9P0DBV1"/>
<evidence type="ECO:0000313" key="2">
    <source>
        <dbReference type="Proteomes" id="UP001153636"/>
    </source>
</evidence>
<organism evidence="1 2">
    <name type="scientific">Psylliodes chrysocephalus</name>
    <dbReference type="NCBI Taxonomy" id="3402493"/>
    <lineage>
        <taxon>Eukaryota</taxon>
        <taxon>Metazoa</taxon>
        <taxon>Ecdysozoa</taxon>
        <taxon>Arthropoda</taxon>
        <taxon>Hexapoda</taxon>
        <taxon>Insecta</taxon>
        <taxon>Pterygota</taxon>
        <taxon>Neoptera</taxon>
        <taxon>Endopterygota</taxon>
        <taxon>Coleoptera</taxon>
        <taxon>Polyphaga</taxon>
        <taxon>Cucujiformia</taxon>
        <taxon>Chrysomeloidea</taxon>
        <taxon>Chrysomelidae</taxon>
        <taxon>Galerucinae</taxon>
        <taxon>Alticini</taxon>
        <taxon>Psylliodes</taxon>
    </lineage>
</organism>
<gene>
    <name evidence="1" type="ORF">PSYICH_LOCUS15515</name>
</gene>
<keyword evidence="2" id="KW-1185">Reference proteome</keyword>
<proteinExistence type="predicted"/>
<dbReference type="Proteomes" id="UP001153636">
    <property type="component" value="Chromosome 9"/>
</dbReference>
<name>A0A9P0DBV1_9CUCU</name>
<reference evidence="1" key="1">
    <citation type="submission" date="2022-01" db="EMBL/GenBank/DDBJ databases">
        <authorList>
            <person name="King R."/>
        </authorList>
    </citation>
    <scope>NUCLEOTIDE SEQUENCE</scope>
</reference>
<dbReference type="EMBL" id="OV651821">
    <property type="protein sequence ID" value="CAH1115481.1"/>
    <property type="molecule type" value="Genomic_DNA"/>
</dbReference>
<protein>
    <submittedName>
        <fullName evidence="1">Uncharacterized protein</fullName>
    </submittedName>
</protein>
<accession>A0A9P0DBV1</accession>
<sequence length="109" mass="12803">MGFCSILTFRCTMCKYVRTVSTSDINCDKKRLNFEDKNYGPTCEKPDMSSADFEEAKACFLSSLRKAKEEIESIEARTKEQANNFKWVEMRKTPSHFGESLHWFDQFFK</sequence>